<sequence>MLSASKKLGPESTKQFLKNNLPEYYDKKQNQIQITPQIKDRKFYSDTSFWNNESRLTKRNQSYLHHDKTESAISIAKEKQQQDREFQQKKKREKVQFAKEIGLQKFAEKQHQKAVLQKESRQILSDKQYNLLQNSDLQDYYDVRKSIIGAQSWAKDLKLNNKQPNNKWNMMNQISKKNASFLVNEKVIQGQEQGIKLAKQKIKEEKIIENQRDLVKKQRIKEIREGFLAQHKKNLEKEQEWKIGVFGKLSKEKETGKYVFKQQRPQSANLKFPLKFASSIQQPHNYIAENKNKFYENQEKYYKYKDIEQEQIKELKQQDTNRIVSAKSQMSQNKSKETNKQDQSNLDTRLSKPKVVYYPENDYDYQEFRGLFLADLDQQKLFSENEIIQAYKNSNLVQNLMQQLSRPTTGGYRDNQVQVIKSQNNNKIKDCQDMDIIKTAPFVRNHESEEQILYDEIDQFENLLQFNAQKNKGFSKISAIENQFYQNQKGLFDLKNLKQDKSYPKSCFGVASFQDKDKFYNSQNQKKQSQVQKKQSSYSMRELKVENNLQKKQSIERDISQTNNSDKNCNKNQNFRQLMHQDSFENQKNEKDQKDKIKQQIQYPNIPNANQYINNLQQPTEPDDINEVSKDTSENSRQVVIDYLQGAKQRNQNENDIKNEVNIKLDQINENKQKKVYKNHNQQTNIKHQKFREKDQNNNNKNLQQKKQLLQQNDNYFHIQPVSDKKNQRQNLDQQQKNFGKGSINQIQDFDLEIEDVKQVSKDDLGQPYQVEVQTYQEL</sequence>
<dbReference type="Proteomes" id="UP000054937">
    <property type="component" value="Unassembled WGS sequence"/>
</dbReference>
<gene>
    <name evidence="3" type="ORF">PPERSA_04346</name>
</gene>
<organism evidence="3 4">
    <name type="scientific">Pseudocohnilembus persalinus</name>
    <name type="common">Ciliate</name>
    <dbReference type="NCBI Taxonomy" id="266149"/>
    <lineage>
        <taxon>Eukaryota</taxon>
        <taxon>Sar</taxon>
        <taxon>Alveolata</taxon>
        <taxon>Ciliophora</taxon>
        <taxon>Intramacronucleata</taxon>
        <taxon>Oligohymenophorea</taxon>
        <taxon>Scuticociliatia</taxon>
        <taxon>Philasterida</taxon>
        <taxon>Pseudocohnilembidae</taxon>
        <taxon>Pseudocohnilembus</taxon>
    </lineage>
</organism>
<dbReference type="InParanoid" id="A0A0V0QQH5"/>
<evidence type="ECO:0000313" key="4">
    <source>
        <dbReference type="Proteomes" id="UP000054937"/>
    </source>
</evidence>
<dbReference type="OrthoDB" id="300604at2759"/>
<keyword evidence="4" id="KW-1185">Reference proteome</keyword>
<feature type="region of interest" description="Disordered" evidence="2">
    <location>
        <begin position="323"/>
        <end position="351"/>
    </location>
</feature>
<accession>A0A0V0QQH5</accession>
<name>A0A0V0QQH5_PSEPJ</name>
<feature type="region of interest" description="Disordered" evidence="2">
    <location>
        <begin position="613"/>
        <end position="634"/>
    </location>
</feature>
<dbReference type="EMBL" id="LDAU01000114">
    <property type="protein sequence ID" value="KRX04531.1"/>
    <property type="molecule type" value="Genomic_DNA"/>
</dbReference>
<proteinExistence type="predicted"/>
<reference evidence="3 4" key="1">
    <citation type="journal article" date="2015" name="Sci. Rep.">
        <title>Genome of the facultative scuticociliatosis pathogen Pseudocohnilembus persalinus provides insight into its virulence through horizontal gene transfer.</title>
        <authorList>
            <person name="Xiong J."/>
            <person name="Wang G."/>
            <person name="Cheng J."/>
            <person name="Tian M."/>
            <person name="Pan X."/>
            <person name="Warren A."/>
            <person name="Jiang C."/>
            <person name="Yuan D."/>
            <person name="Miao W."/>
        </authorList>
    </citation>
    <scope>NUCLEOTIDE SEQUENCE [LARGE SCALE GENOMIC DNA]</scope>
    <source>
        <strain evidence="3">36N120E</strain>
    </source>
</reference>
<evidence type="ECO:0000313" key="3">
    <source>
        <dbReference type="EMBL" id="KRX04531.1"/>
    </source>
</evidence>
<dbReference type="AlphaFoldDB" id="A0A0V0QQH5"/>
<feature type="coiled-coil region" evidence="1">
    <location>
        <begin position="651"/>
        <end position="713"/>
    </location>
</feature>
<feature type="compositionally biased region" description="Polar residues" evidence="2">
    <location>
        <begin position="323"/>
        <end position="333"/>
    </location>
</feature>
<protein>
    <submittedName>
        <fullName evidence="3">Uncharacterized protein</fullName>
    </submittedName>
</protein>
<feature type="region of interest" description="Disordered" evidence="2">
    <location>
        <begin position="521"/>
        <end position="571"/>
    </location>
</feature>
<evidence type="ECO:0000256" key="2">
    <source>
        <dbReference type="SAM" id="MobiDB-lite"/>
    </source>
</evidence>
<keyword evidence="1" id="KW-0175">Coiled coil</keyword>
<feature type="compositionally biased region" description="Low complexity" evidence="2">
    <location>
        <begin position="521"/>
        <end position="537"/>
    </location>
</feature>
<comment type="caution">
    <text evidence="3">The sequence shown here is derived from an EMBL/GenBank/DDBJ whole genome shotgun (WGS) entry which is preliminary data.</text>
</comment>
<evidence type="ECO:0000256" key="1">
    <source>
        <dbReference type="SAM" id="Coils"/>
    </source>
</evidence>